<comment type="caution">
    <text evidence="1">The sequence shown here is derived from an EMBL/GenBank/DDBJ whole genome shotgun (WGS) entry which is preliminary data.</text>
</comment>
<reference evidence="1" key="1">
    <citation type="submission" date="2021-02" db="EMBL/GenBank/DDBJ databases">
        <authorList>
            <person name="Nowell W R."/>
        </authorList>
    </citation>
    <scope>NUCLEOTIDE SEQUENCE</scope>
</reference>
<keyword evidence="3" id="KW-1185">Reference proteome</keyword>
<evidence type="ECO:0000313" key="1">
    <source>
        <dbReference type="EMBL" id="CAF1604653.1"/>
    </source>
</evidence>
<dbReference type="Proteomes" id="UP000663829">
    <property type="component" value="Unassembled WGS sequence"/>
</dbReference>
<feature type="non-terminal residue" evidence="1">
    <location>
        <position position="1"/>
    </location>
</feature>
<gene>
    <name evidence="1" type="ORF">GPM918_LOCUS42668</name>
    <name evidence="2" type="ORF">SRO942_LOCUS43965</name>
</gene>
<name>A0A816B5Z2_9BILA</name>
<protein>
    <submittedName>
        <fullName evidence="1">Uncharacterized protein</fullName>
    </submittedName>
</protein>
<dbReference type="AlphaFoldDB" id="A0A816B5Z2"/>
<dbReference type="Proteomes" id="UP000681722">
    <property type="component" value="Unassembled WGS sequence"/>
</dbReference>
<dbReference type="EMBL" id="CAJNOQ010036549">
    <property type="protein sequence ID" value="CAF1604653.1"/>
    <property type="molecule type" value="Genomic_DNA"/>
</dbReference>
<evidence type="ECO:0000313" key="2">
    <source>
        <dbReference type="EMBL" id="CAF4483690.1"/>
    </source>
</evidence>
<sequence>RRTVRLIDASDIASCNRVKPDACR</sequence>
<dbReference type="EMBL" id="CAJOBC010103086">
    <property type="protein sequence ID" value="CAF4483690.1"/>
    <property type="molecule type" value="Genomic_DNA"/>
</dbReference>
<evidence type="ECO:0000313" key="3">
    <source>
        <dbReference type="Proteomes" id="UP000663829"/>
    </source>
</evidence>
<organism evidence="1 3">
    <name type="scientific">Didymodactylos carnosus</name>
    <dbReference type="NCBI Taxonomy" id="1234261"/>
    <lineage>
        <taxon>Eukaryota</taxon>
        <taxon>Metazoa</taxon>
        <taxon>Spiralia</taxon>
        <taxon>Gnathifera</taxon>
        <taxon>Rotifera</taxon>
        <taxon>Eurotatoria</taxon>
        <taxon>Bdelloidea</taxon>
        <taxon>Philodinida</taxon>
        <taxon>Philodinidae</taxon>
        <taxon>Didymodactylos</taxon>
    </lineage>
</organism>
<accession>A0A816B5Z2</accession>
<proteinExistence type="predicted"/>